<protein>
    <submittedName>
        <fullName evidence="3">ATP synthase F0 subunit 8</fullName>
    </submittedName>
</protein>
<evidence type="ECO:0000313" key="3">
    <source>
        <dbReference type="WBParaSite" id="ACRNAN_Path_1353.g5310.t1"/>
    </source>
</evidence>
<organism evidence="2 3">
    <name type="scientific">Acrobeloides nanus</name>
    <dbReference type="NCBI Taxonomy" id="290746"/>
    <lineage>
        <taxon>Eukaryota</taxon>
        <taxon>Metazoa</taxon>
        <taxon>Ecdysozoa</taxon>
        <taxon>Nematoda</taxon>
        <taxon>Chromadorea</taxon>
        <taxon>Rhabditida</taxon>
        <taxon>Tylenchina</taxon>
        <taxon>Cephalobomorpha</taxon>
        <taxon>Cephaloboidea</taxon>
        <taxon>Cephalobidae</taxon>
        <taxon>Acrobeloides</taxon>
    </lineage>
</organism>
<sequence length="80" mass="9113">MPTFNTVLKQMEIAQNFIISIYILAMMLVLLKAPIGKKKMENQIHQKANEAEVYFKLFQNQVAGPSHQTPKGKVLILRAD</sequence>
<accession>A0A914BZB5</accession>
<proteinExistence type="predicted"/>
<keyword evidence="1" id="KW-0812">Transmembrane</keyword>
<dbReference type="WBParaSite" id="ACRNAN_Path_1353.g5310.t1">
    <property type="protein sequence ID" value="ACRNAN_Path_1353.g5310.t1"/>
    <property type="gene ID" value="ACRNAN_Path_1353.g5310"/>
</dbReference>
<keyword evidence="2" id="KW-1185">Reference proteome</keyword>
<keyword evidence="1" id="KW-0472">Membrane</keyword>
<feature type="transmembrane region" description="Helical" evidence="1">
    <location>
        <begin position="13"/>
        <end position="31"/>
    </location>
</feature>
<reference evidence="3" key="1">
    <citation type="submission" date="2022-11" db="UniProtKB">
        <authorList>
            <consortium name="WormBaseParasite"/>
        </authorList>
    </citation>
    <scope>IDENTIFICATION</scope>
</reference>
<name>A0A914BZB5_9BILA</name>
<evidence type="ECO:0000313" key="2">
    <source>
        <dbReference type="Proteomes" id="UP000887540"/>
    </source>
</evidence>
<dbReference type="AlphaFoldDB" id="A0A914BZB5"/>
<keyword evidence="1" id="KW-1133">Transmembrane helix</keyword>
<evidence type="ECO:0000256" key="1">
    <source>
        <dbReference type="SAM" id="Phobius"/>
    </source>
</evidence>
<dbReference type="Proteomes" id="UP000887540">
    <property type="component" value="Unplaced"/>
</dbReference>